<gene>
    <name evidence="4" type="ORF">WNY58_06840</name>
</gene>
<evidence type="ECO:0000256" key="2">
    <source>
        <dbReference type="ARBA" id="ARBA00023315"/>
    </source>
</evidence>
<keyword evidence="5" id="KW-1185">Reference proteome</keyword>
<dbReference type="Pfam" id="PF00583">
    <property type="entry name" value="Acetyltransf_1"/>
    <property type="match status" value="1"/>
</dbReference>
<keyword evidence="2" id="KW-0012">Acyltransferase</keyword>
<comment type="caution">
    <text evidence="4">The sequence shown here is derived from an EMBL/GenBank/DDBJ whole genome shotgun (WGS) entry which is preliminary data.</text>
</comment>
<dbReference type="EMBL" id="JBBMRA010000004">
    <property type="protein sequence ID" value="MEM5536105.1"/>
    <property type="molecule type" value="Genomic_DNA"/>
</dbReference>
<evidence type="ECO:0000313" key="4">
    <source>
        <dbReference type="EMBL" id="MEM5536105.1"/>
    </source>
</evidence>
<accession>A0ABU9TQW1</accession>
<organism evidence="4 5">
    <name type="scientific">Neptuniibacter pectenicola</name>
    <dbReference type="NCBI Taxonomy" id="1806669"/>
    <lineage>
        <taxon>Bacteria</taxon>
        <taxon>Pseudomonadati</taxon>
        <taxon>Pseudomonadota</taxon>
        <taxon>Gammaproteobacteria</taxon>
        <taxon>Oceanospirillales</taxon>
        <taxon>Oceanospirillaceae</taxon>
        <taxon>Neptuniibacter</taxon>
    </lineage>
</organism>
<dbReference type="InterPro" id="IPR051016">
    <property type="entry name" value="Diverse_Substrate_AcTransf"/>
</dbReference>
<dbReference type="PANTHER" id="PTHR10545">
    <property type="entry name" value="DIAMINE N-ACETYLTRANSFERASE"/>
    <property type="match status" value="1"/>
</dbReference>
<dbReference type="PROSITE" id="PS51186">
    <property type="entry name" value="GNAT"/>
    <property type="match status" value="1"/>
</dbReference>
<dbReference type="PANTHER" id="PTHR10545:SF29">
    <property type="entry name" value="GH14572P-RELATED"/>
    <property type="match status" value="1"/>
</dbReference>
<name>A0ABU9TQW1_9GAMM</name>
<dbReference type="CDD" id="cd04301">
    <property type="entry name" value="NAT_SF"/>
    <property type="match status" value="1"/>
</dbReference>
<dbReference type="Gene3D" id="3.40.630.30">
    <property type="match status" value="1"/>
</dbReference>
<sequence>MDVNVVNIDYNHPQQAQDMIDLLACYALDLMGGASPLMEETKANLAQELAKLPHAFTLICYVNNQPAGLMNCFEAFSTFKCKPIINIHDVIVLPEFRGLGLSQLMLSTVEQIAQDKGCCKLTLEVLEANQPAQQAYTKFGFSGYELDPRAGKALFWEKLL</sequence>
<dbReference type="SUPFAM" id="SSF55729">
    <property type="entry name" value="Acyl-CoA N-acyltransferases (Nat)"/>
    <property type="match status" value="1"/>
</dbReference>
<dbReference type="InterPro" id="IPR000182">
    <property type="entry name" value="GNAT_dom"/>
</dbReference>
<reference evidence="4 5" key="1">
    <citation type="submission" date="2024-03" db="EMBL/GenBank/DDBJ databases">
        <title>Community enrichment and isolation of bacterial strains for fucoidan degradation.</title>
        <authorList>
            <person name="Sichert A."/>
        </authorList>
    </citation>
    <scope>NUCLEOTIDE SEQUENCE [LARGE SCALE GENOMIC DNA]</scope>
    <source>
        <strain evidence="4 5">AS76</strain>
    </source>
</reference>
<evidence type="ECO:0000313" key="5">
    <source>
        <dbReference type="Proteomes" id="UP001449225"/>
    </source>
</evidence>
<keyword evidence="1" id="KW-0808">Transferase</keyword>
<feature type="domain" description="N-acetyltransferase" evidence="3">
    <location>
        <begin position="6"/>
        <end position="160"/>
    </location>
</feature>
<dbReference type="InterPro" id="IPR016181">
    <property type="entry name" value="Acyl_CoA_acyltransferase"/>
</dbReference>
<dbReference type="Proteomes" id="UP001449225">
    <property type="component" value="Unassembled WGS sequence"/>
</dbReference>
<evidence type="ECO:0000259" key="3">
    <source>
        <dbReference type="PROSITE" id="PS51186"/>
    </source>
</evidence>
<evidence type="ECO:0000256" key="1">
    <source>
        <dbReference type="ARBA" id="ARBA00022679"/>
    </source>
</evidence>
<proteinExistence type="predicted"/>
<protein>
    <submittedName>
        <fullName evidence="4">GNAT family N-acetyltransferase</fullName>
    </submittedName>
</protein>
<dbReference type="RefSeq" id="WP_342854108.1">
    <property type="nucleotide sequence ID" value="NZ_JBBMRA010000004.1"/>
</dbReference>